<gene>
    <name evidence="2" type="ORF">GCM10023189_59140</name>
</gene>
<dbReference type="EMBL" id="BAABHD010000084">
    <property type="protein sequence ID" value="GAA4470480.1"/>
    <property type="molecule type" value="Genomic_DNA"/>
</dbReference>
<name>A0ABP8NPF0_9BACT</name>
<evidence type="ECO:0000313" key="3">
    <source>
        <dbReference type="Proteomes" id="UP001501175"/>
    </source>
</evidence>
<evidence type="ECO:0008006" key="4">
    <source>
        <dbReference type="Google" id="ProtNLM"/>
    </source>
</evidence>
<feature type="region of interest" description="Disordered" evidence="1">
    <location>
        <begin position="43"/>
        <end position="72"/>
    </location>
</feature>
<organism evidence="2 3">
    <name type="scientific">Nibrella saemangeumensis</name>
    <dbReference type="NCBI Taxonomy" id="1084526"/>
    <lineage>
        <taxon>Bacteria</taxon>
        <taxon>Pseudomonadati</taxon>
        <taxon>Bacteroidota</taxon>
        <taxon>Cytophagia</taxon>
        <taxon>Cytophagales</taxon>
        <taxon>Spirosomataceae</taxon>
        <taxon>Nibrella</taxon>
    </lineage>
</organism>
<evidence type="ECO:0000256" key="1">
    <source>
        <dbReference type="SAM" id="MobiDB-lite"/>
    </source>
</evidence>
<proteinExistence type="predicted"/>
<protein>
    <recommendedName>
        <fullName evidence="4">Collagen triple helix repeat-containing protein</fullName>
    </recommendedName>
</protein>
<reference evidence="3" key="1">
    <citation type="journal article" date="2019" name="Int. J. Syst. Evol. Microbiol.">
        <title>The Global Catalogue of Microorganisms (GCM) 10K type strain sequencing project: providing services to taxonomists for standard genome sequencing and annotation.</title>
        <authorList>
            <consortium name="The Broad Institute Genomics Platform"/>
            <consortium name="The Broad Institute Genome Sequencing Center for Infectious Disease"/>
            <person name="Wu L."/>
            <person name="Ma J."/>
        </authorList>
    </citation>
    <scope>NUCLEOTIDE SEQUENCE [LARGE SCALE GENOMIC DNA]</scope>
    <source>
        <strain evidence="3">JCM 17927</strain>
    </source>
</reference>
<sequence>MPNGATAYLTLEKTTTSTRSLMKTYAFLMLAALISLASCKDGEVGPQGPKGDTGAQGPKGDTGAQGPKGDPGIPGTGSAWSYIYEKQSSNVMAGGPVYDATTKQYTSFGRKSFTPEKYATIADKGVVLVYLRDGVNAWTLSTITTHFVISDLETQGARIETVARTERDKVEVTAKFINDLNNDQSLKNYRFDVKIILIEPTATVVNDIRTGRLDLTNSQAVEKYLTIQKQQLIR</sequence>
<keyword evidence="3" id="KW-1185">Reference proteome</keyword>
<dbReference type="Proteomes" id="UP001501175">
    <property type="component" value="Unassembled WGS sequence"/>
</dbReference>
<evidence type="ECO:0000313" key="2">
    <source>
        <dbReference type="EMBL" id="GAA4470480.1"/>
    </source>
</evidence>
<accession>A0ABP8NPF0</accession>
<comment type="caution">
    <text evidence="2">The sequence shown here is derived from an EMBL/GenBank/DDBJ whole genome shotgun (WGS) entry which is preliminary data.</text>
</comment>